<comment type="similarity">
    <text evidence="5">Belongs to the bacterial ribosomal protein bL25 family. CTC subfamily.</text>
</comment>
<keyword evidence="10" id="KW-1185">Reference proteome</keyword>
<dbReference type="GO" id="GO:0003735">
    <property type="term" value="F:structural constituent of ribosome"/>
    <property type="evidence" value="ECO:0007669"/>
    <property type="project" value="InterPro"/>
</dbReference>
<comment type="subunit">
    <text evidence="5">Part of the 50S ribosomal subunit; part of the 5S rRNA/L5/L18/L25 subcomplex. Contacts the 5S rRNA. Binds to the 5S rRNA independently of L5 and L18.</text>
</comment>
<keyword evidence="1 5" id="KW-0699">rRNA-binding</keyword>
<keyword evidence="3 5" id="KW-0689">Ribosomal protein</keyword>
<name>A0A4P7GK95_9ACTN</name>
<dbReference type="CDD" id="cd00495">
    <property type="entry name" value="Ribosomal_L25_TL5_CTC"/>
    <property type="match status" value="1"/>
</dbReference>
<dbReference type="Pfam" id="PF01386">
    <property type="entry name" value="Ribosomal_L25p"/>
    <property type="match status" value="1"/>
</dbReference>
<feature type="domain" description="Large ribosomal subunit protein bL25 beta" evidence="8">
    <location>
        <begin position="100"/>
        <end position="178"/>
    </location>
</feature>
<evidence type="ECO:0000256" key="2">
    <source>
        <dbReference type="ARBA" id="ARBA00022884"/>
    </source>
</evidence>
<dbReference type="InterPro" id="IPR001021">
    <property type="entry name" value="Ribosomal_bL25_long"/>
</dbReference>
<evidence type="ECO:0000259" key="7">
    <source>
        <dbReference type="Pfam" id="PF01386"/>
    </source>
</evidence>
<dbReference type="NCBIfam" id="TIGR00731">
    <property type="entry name" value="bL25_bact_ctc"/>
    <property type="match status" value="1"/>
</dbReference>
<evidence type="ECO:0000259" key="8">
    <source>
        <dbReference type="Pfam" id="PF14693"/>
    </source>
</evidence>
<evidence type="ECO:0000256" key="3">
    <source>
        <dbReference type="ARBA" id="ARBA00022980"/>
    </source>
</evidence>
<dbReference type="Proteomes" id="UP000294894">
    <property type="component" value="Chromosome"/>
</dbReference>
<dbReference type="InterPro" id="IPR020930">
    <property type="entry name" value="Ribosomal_uL5_bac-type"/>
</dbReference>
<sequence>MAAEKITAQQRTEFGKGAARRIRRDDKIPAVLYTHGDQPVHLTLPGHDTMLALKHGGANALLELDIDGKTQLGLTKQIQIDPITRHIEHVDFVLVKKGEKVTVDVPIHVVGDAAPETLVVTENSVVSVEAEATHIPEYFEISVEGAAIGTMLHASDLALPSGTTLLSDAELLIVNVTQQISEEALEAELEEAEADAGIEREESDEDAEAEAAAEGEADGDAEGSSEE</sequence>
<dbReference type="RefSeq" id="WP_135075981.1">
    <property type="nucleotide sequence ID" value="NZ_CP038267.1"/>
</dbReference>
<evidence type="ECO:0000256" key="4">
    <source>
        <dbReference type="ARBA" id="ARBA00023274"/>
    </source>
</evidence>
<dbReference type="OrthoDB" id="5242980at2"/>
<evidence type="ECO:0000313" key="10">
    <source>
        <dbReference type="Proteomes" id="UP000294894"/>
    </source>
</evidence>
<keyword evidence="2 5" id="KW-0694">RNA-binding</keyword>
<comment type="function">
    <text evidence="5">This is one of the proteins that binds to the 5S RNA in the ribosome where it forms part of the central protuberance.</text>
</comment>
<dbReference type="InterPro" id="IPR029751">
    <property type="entry name" value="Ribosomal_L25_dom"/>
</dbReference>
<evidence type="ECO:0000256" key="6">
    <source>
        <dbReference type="SAM" id="MobiDB-lite"/>
    </source>
</evidence>
<gene>
    <name evidence="5" type="primary">rplY</name>
    <name evidence="5" type="synonym">ctc</name>
    <name evidence="9" type="ORF">EXE57_07770</name>
</gene>
<dbReference type="PANTHER" id="PTHR33284:SF1">
    <property type="entry name" value="RIBOSOMAL PROTEIN L25_GLN-TRNA SYNTHETASE, ANTI-CODON-BINDING DOMAIN-CONTAINING PROTEIN"/>
    <property type="match status" value="1"/>
</dbReference>
<dbReference type="Gene3D" id="2.40.240.10">
    <property type="entry name" value="Ribosomal Protein L25, Chain P"/>
    <property type="match status" value="1"/>
</dbReference>
<dbReference type="GO" id="GO:0022625">
    <property type="term" value="C:cytosolic large ribosomal subunit"/>
    <property type="evidence" value="ECO:0007669"/>
    <property type="project" value="TreeGrafter"/>
</dbReference>
<dbReference type="SUPFAM" id="SSF50715">
    <property type="entry name" value="Ribosomal protein L25-like"/>
    <property type="match status" value="1"/>
</dbReference>
<dbReference type="EMBL" id="CP038267">
    <property type="protein sequence ID" value="QBR92194.1"/>
    <property type="molecule type" value="Genomic_DNA"/>
</dbReference>
<accession>A0A4P7GK95</accession>
<dbReference type="HAMAP" id="MF_01334">
    <property type="entry name" value="Ribosomal_bL25_CTC"/>
    <property type="match status" value="1"/>
</dbReference>
<reference evidence="9 10" key="1">
    <citation type="submission" date="2019-03" db="EMBL/GenBank/DDBJ databases">
        <title>Three New Species of Nocardioides, Nocardioides euryhalodurans sp. nov., Nocardioides seonyuensis sp. nov. and Nocardioides eburneoflavus sp. nov., Iolated from Soil.</title>
        <authorList>
            <person name="Roh S.G."/>
            <person name="Lee C."/>
            <person name="Kim M.-K."/>
            <person name="Kim S.B."/>
        </authorList>
    </citation>
    <scope>NUCLEOTIDE SEQUENCE [LARGE SCALE GENOMIC DNA]</scope>
    <source>
        <strain evidence="9 10">MMS17-SY117</strain>
    </source>
</reference>
<evidence type="ECO:0000313" key="9">
    <source>
        <dbReference type="EMBL" id="QBR92194.1"/>
    </source>
</evidence>
<evidence type="ECO:0000256" key="1">
    <source>
        <dbReference type="ARBA" id="ARBA00022730"/>
    </source>
</evidence>
<proteinExistence type="inferred from homology"/>
<dbReference type="GO" id="GO:0008097">
    <property type="term" value="F:5S rRNA binding"/>
    <property type="evidence" value="ECO:0007669"/>
    <property type="project" value="InterPro"/>
</dbReference>
<dbReference type="GO" id="GO:0006412">
    <property type="term" value="P:translation"/>
    <property type="evidence" value="ECO:0007669"/>
    <property type="project" value="UniProtKB-UniRule"/>
</dbReference>
<dbReference type="PANTHER" id="PTHR33284">
    <property type="entry name" value="RIBOSOMAL PROTEIN L25/GLN-TRNA SYNTHETASE, ANTI-CODON-BINDING DOMAIN-CONTAINING PROTEIN"/>
    <property type="match status" value="1"/>
</dbReference>
<dbReference type="InterPro" id="IPR020056">
    <property type="entry name" value="Rbsml_bL25/Gln-tRNA_synth_N"/>
</dbReference>
<dbReference type="Gene3D" id="2.170.120.20">
    <property type="entry name" value="Ribosomal protein L25, beta domain"/>
    <property type="match status" value="1"/>
</dbReference>
<dbReference type="KEGG" id="noy:EXE57_07770"/>
<dbReference type="InterPro" id="IPR020057">
    <property type="entry name" value="Ribosomal_bL25_b-dom"/>
</dbReference>
<dbReference type="InterPro" id="IPR037121">
    <property type="entry name" value="Ribosomal_bL25_C"/>
</dbReference>
<dbReference type="InterPro" id="IPR011035">
    <property type="entry name" value="Ribosomal_bL25/Gln-tRNA_synth"/>
</dbReference>
<dbReference type="Pfam" id="PF14693">
    <property type="entry name" value="Ribosomal_TL5_C"/>
    <property type="match status" value="1"/>
</dbReference>
<evidence type="ECO:0000256" key="5">
    <source>
        <dbReference type="HAMAP-Rule" id="MF_01334"/>
    </source>
</evidence>
<organism evidence="9 10">
    <name type="scientific">Nocardioides euryhalodurans</name>
    <dbReference type="NCBI Taxonomy" id="2518370"/>
    <lineage>
        <taxon>Bacteria</taxon>
        <taxon>Bacillati</taxon>
        <taxon>Actinomycetota</taxon>
        <taxon>Actinomycetes</taxon>
        <taxon>Propionibacteriales</taxon>
        <taxon>Nocardioidaceae</taxon>
        <taxon>Nocardioides</taxon>
    </lineage>
</organism>
<dbReference type="NCBIfam" id="NF004131">
    <property type="entry name" value="PRK05618.2-1"/>
    <property type="match status" value="1"/>
</dbReference>
<feature type="domain" description="Large ribosomal subunit protein bL25 L25" evidence="7">
    <location>
        <begin position="6"/>
        <end position="92"/>
    </location>
</feature>
<feature type="region of interest" description="Disordered" evidence="6">
    <location>
        <begin position="187"/>
        <end position="227"/>
    </location>
</feature>
<protein>
    <recommendedName>
        <fullName evidence="5">Large ribosomal subunit protein bL25</fullName>
    </recommendedName>
    <alternativeName>
        <fullName evidence="5">General stress protein CTC</fullName>
    </alternativeName>
</protein>
<dbReference type="AlphaFoldDB" id="A0A4P7GK95"/>
<keyword evidence="4 5" id="KW-0687">Ribonucleoprotein</keyword>